<dbReference type="InterPro" id="IPR015943">
    <property type="entry name" value="WD40/YVTN_repeat-like_dom_sf"/>
</dbReference>
<feature type="domain" description="Sema" evidence="10">
    <location>
        <begin position="22"/>
        <end position="508"/>
    </location>
</feature>
<evidence type="ECO:0000256" key="4">
    <source>
        <dbReference type="ARBA" id="ARBA00023157"/>
    </source>
</evidence>
<comment type="subcellular location">
    <subcellularLocation>
        <location evidence="1">Membrane</location>
    </subcellularLocation>
</comment>
<dbReference type="Gene3D" id="3.30.1680.10">
    <property type="entry name" value="ligand-binding face of the semaphorins, domain 2"/>
    <property type="match status" value="1"/>
</dbReference>
<dbReference type="InterPro" id="IPR036352">
    <property type="entry name" value="Semap_dom_sf"/>
</dbReference>
<feature type="compositionally biased region" description="Polar residues" evidence="7">
    <location>
        <begin position="780"/>
        <end position="790"/>
    </location>
</feature>
<dbReference type="PROSITE" id="PS51004">
    <property type="entry name" value="SEMA"/>
    <property type="match status" value="1"/>
</dbReference>
<dbReference type="GO" id="GO:0001755">
    <property type="term" value="P:neural crest cell migration"/>
    <property type="evidence" value="ECO:0007669"/>
    <property type="project" value="TreeGrafter"/>
</dbReference>
<evidence type="ECO:0000313" key="12">
    <source>
        <dbReference type="Proteomes" id="UP000250572"/>
    </source>
</evidence>
<dbReference type="GO" id="GO:0045499">
    <property type="term" value="F:chemorepellent activity"/>
    <property type="evidence" value="ECO:0007669"/>
    <property type="project" value="TreeGrafter"/>
</dbReference>
<evidence type="ECO:0000256" key="1">
    <source>
        <dbReference type="ARBA" id="ARBA00004370"/>
    </source>
</evidence>
<dbReference type="AlphaFoldDB" id="A0A315W8P5"/>
<name>A0A315W8P5_GAMAF</name>
<evidence type="ECO:0000256" key="3">
    <source>
        <dbReference type="ARBA" id="ARBA00023136"/>
    </source>
</evidence>
<comment type="caution">
    <text evidence="6">Lacks conserved residue(s) required for the propagation of feature annotation.</text>
</comment>
<feature type="domain" description="Ig-like" evidence="9">
    <location>
        <begin position="561"/>
        <end position="650"/>
    </location>
</feature>
<dbReference type="Pfam" id="PF01437">
    <property type="entry name" value="PSI"/>
    <property type="match status" value="1"/>
</dbReference>
<dbReference type="InterPro" id="IPR001627">
    <property type="entry name" value="Semap_dom"/>
</dbReference>
<dbReference type="SMART" id="SM00423">
    <property type="entry name" value="PSI"/>
    <property type="match status" value="1"/>
</dbReference>
<proteinExistence type="inferred from homology"/>
<gene>
    <name evidence="11" type="ORF">CCH79_00018583</name>
</gene>
<dbReference type="GO" id="GO:0071526">
    <property type="term" value="P:semaphorin-plexin signaling pathway"/>
    <property type="evidence" value="ECO:0007669"/>
    <property type="project" value="TreeGrafter"/>
</dbReference>
<feature type="region of interest" description="Disordered" evidence="7">
    <location>
        <begin position="769"/>
        <end position="808"/>
    </location>
</feature>
<evidence type="ECO:0000259" key="9">
    <source>
        <dbReference type="PROSITE" id="PS50835"/>
    </source>
</evidence>
<dbReference type="InterPro" id="IPR027231">
    <property type="entry name" value="Semaphorin"/>
</dbReference>
<feature type="transmembrane region" description="Helical" evidence="8">
    <location>
        <begin position="742"/>
        <end position="764"/>
    </location>
</feature>
<dbReference type="SUPFAM" id="SSF103575">
    <property type="entry name" value="Plexin repeat"/>
    <property type="match status" value="1"/>
</dbReference>
<protein>
    <recommendedName>
        <fullName evidence="13">Sema domain-containing protein</fullName>
    </recommendedName>
</protein>
<dbReference type="GO" id="GO:0030215">
    <property type="term" value="F:semaphorin receptor binding"/>
    <property type="evidence" value="ECO:0007669"/>
    <property type="project" value="InterPro"/>
</dbReference>
<evidence type="ECO:0000256" key="7">
    <source>
        <dbReference type="SAM" id="MobiDB-lite"/>
    </source>
</evidence>
<dbReference type="SMART" id="SM00630">
    <property type="entry name" value="Sema"/>
    <property type="match status" value="1"/>
</dbReference>
<dbReference type="STRING" id="33528.ENSGAFP00000021815"/>
<dbReference type="Proteomes" id="UP000250572">
    <property type="component" value="Unassembled WGS sequence"/>
</dbReference>
<keyword evidence="5" id="KW-0325">Glycoprotein</keyword>
<dbReference type="InterPro" id="IPR016201">
    <property type="entry name" value="PSI"/>
</dbReference>
<keyword evidence="8" id="KW-1133">Transmembrane helix</keyword>
<reference evidence="11 12" key="1">
    <citation type="journal article" date="2018" name="G3 (Bethesda)">
        <title>A High-Quality Reference Genome for the Invasive Mosquitofish Gambusia affinis Using a Chicago Library.</title>
        <authorList>
            <person name="Hoffberg S.L."/>
            <person name="Troendle N.J."/>
            <person name="Glenn T.C."/>
            <person name="Mahmud O."/>
            <person name="Louha S."/>
            <person name="Chalopin D."/>
            <person name="Bennetzen J.L."/>
            <person name="Mauricio R."/>
        </authorList>
    </citation>
    <scope>NUCLEOTIDE SEQUENCE [LARGE SCALE GENOMIC DNA]</scope>
    <source>
        <strain evidence="11">NE01/NJP1002.9</strain>
        <tissue evidence="11">Muscle</tissue>
    </source>
</reference>
<sequence length="808" mass="89474">MAELGALGLAYAEEPSAHQTNRFCCFFSDSPERPLVHFNLADVSDTTTLLLSNDSSTLYVGATNAILLLNVSRSDVISLWGQVSLRVIQVTRLTSCFDTQVTWRPSEADRKDCAFKVQDPEVDCQNFVHVVQRVNSTHLYVCGSNAYNPQQAFIDMENMWMVQQNEARGRCPFSPFERSSAVIIDQELFAATTTNFKGSTPQISRFLSKDGRPDISLDSSISLLEDPKFVSVSLDPAEQKLYFFFSEIGKEFSFVDELQIRIPRVAQVCKVLETQSSDSDDNALPVSQDDVGGQRILQKKWTSFAKSPLLCQPPEQLPFNILEDMFTLQPPEGADASETLFYGVFTSQWRSESAVCTFKLKDIRDVFAGSFKTLEKGRYQLKPPTGRQHLGQCGLSNSSDAQLSEVKMSYLTDRSVKPVGPVFVFPEQKYSRVVVMKTTAANSRQYDVLFLLTESGFLHKAVPSDQGLRVVEEIQVFREPQRAKSMILSSSKGLVYVGTSEGVTAVPVARCLSYRSCMQCILARDPLCGWSPTRRTCTGLDGAGDGIVQSLEKITGDECQPAERILQHRDVFVRLDEVVTLQCVKPSNLAVLRWSFADDLVLLDRLFIQAANGSLHFQASSGTFGIYRCEAEEDGLMEVVASYDVRQAVSPRHLSKVHQDPATRGPEERSVGTEEPAVIPVSDASEDETFITNDSDPEERVTQAKGDPFSVQEIVPTSRKDSRSMKNPAEEAPTQKSYHSELVVVSLLLAACVLILAVGAVRFWRRRSAGSGSDRLPSADNGTRTNTSMEIHSLSALENAGPDRTVIP</sequence>
<dbReference type="EMBL" id="NHOQ01000885">
    <property type="protein sequence ID" value="PWA28225.1"/>
    <property type="molecule type" value="Genomic_DNA"/>
</dbReference>
<keyword evidence="4" id="KW-1015">Disulfide bond</keyword>
<comment type="similarity">
    <text evidence="2">Belongs to the semaphorin family.</text>
</comment>
<dbReference type="PROSITE" id="PS50835">
    <property type="entry name" value="IG_LIKE"/>
    <property type="match status" value="1"/>
</dbReference>
<dbReference type="PANTHER" id="PTHR11036">
    <property type="entry name" value="SEMAPHORIN"/>
    <property type="match status" value="1"/>
</dbReference>
<feature type="compositionally biased region" description="Basic and acidic residues" evidence="7">
    <location>
        <begin position="657"/>
        <end position="672"/>
    </location>
</feature>
<dbReference type="GO" id="GO:0007411">
    <property type="term" value="P:axon guidance"/>
    <property type="evidence" value="ECO:0007669"/>
    <property type="project" value="TreeGrafter"/>
</dbReference>
<evidence type="ECO:0000313" key="11">
    <source>
        <dbReference type="EMBL" id="PWA28225.1"/>
    </source>
</evidence>
<feature type="region of interest" description="Disordered" evidence="7">
    <location>
        <begin position="652"/>
        <end position="737"/>
    </location>
</feature>
<organism evidence="11 12">
    <name type="scientific">Gambusia affinis</name>
    <name type="common">Western mosquitofish</name>
    <name type="synonym">Heterandria affinis</name>
    <dbReference type="NCBI Taxonomy" id="33528"/>
    <lineage>
        <taxon>Eukaryota</taxon>
        <taxon>Metazoa</taxon>
        <taxon>Chordata</taxon>
        <taxon>Craniata</taxon>
        <taxon>Vertebrata</taxon>
        <taxon>Euteleostomi</taxon>
        <taxon>Actinopterygii</taxon>
        <taxon>Neopterygii</taxon>
        <taxon>Teleostei</taxon>
        <taxon>Neoteleostei</taxon>
        <taxon>Acanthomorphata</taxon>
        <taxon>Ovalentaria</taxon>
        <taxon>Atherinomorphae</taxon>
        <taxon>Cyprinodontiformes</taxon>
        <taxon>Poeciliidae</taxon>
        <taxon>Poeciliinae</taxon>
        <taxon>Gambusia</taxon>
    </lineage>
</organism>
<accession>A0A315W8P5</accession>
<dbReference type="InterPro" id="IPR007110">
    <property type="entry name" value="Ig-like_dom"/>
</dbReference>
<evidence type="ECO:0000256" key="6">
    <source>
        <dbReference type="PROSITE-ProRule" id="PRU00352"/>
    </source>
</evidence>
<dbReference type="SUPFAM" id="SSF48726">
    <property type="entry name" value="Immunoglobulin"/>
    <property type="match status" value="1"/>
</dbReference>
<evidence type="ECO:0000256" key="8">
    <source>
        <dbReference type="SAM" id="Phobius"/>
    </source>
</evidence>
<dbReference type="Gene3D" id="2.130.10.10">
    <property type="entry name" value="YVTN repeat-like/Quinoprotein amine dehydrogenase"/>
    <property type="match status" value="1"/>
</dbReference>
<comment type="caution">
    <text evidence="11">The sequence shown here is derived from an EMBL/GenBank/DDBJ whole genome shotgun (WGS) entry which is preliminary data.</text>
</comment>
<dbReference type="InterPro" id="IPR036179">
    <property type="entry name" value="Ig-like_dom_sf"/>
</dbReference>
<dbReference type="SUPFAM" id="SSF101912">
    <property type="entry name" value="Sema domain"/>
    <property type="match status" value="1"/>
</dbReference>
<keyword evidence="3 8" id="KW-0472">Membrane</keyword>
<evidence type="ECO:0008006" key="13">
    <source>
        <dbReference type="Google" id="ProtNLM"/>
    </source>
</evidence>
<dbReference type="InterPro" id="IPR002165">
    <property type="entry name" value="Plexin_repeat"/>
</dbReference>
<evidence type="ECO:0000256" key="2">
    <source>
        <dbReference type="ARBA" id="ARBA00009492"/>
    </source>
</evidence>
<keyword evidence="8" id="KW-0812">Transmembrane</keyword>
<keyword evidence="12" id="KW-1185">Reference proteome</keyword>
<dbReference type="PANTHER" id="PTHR11036:SF145">
    <property type="entry name" value="SEMAPHORIN-4A ISOFORM X1-RELATED"/>
    <property type="match status" value="1"/>
</dbReference>
<dbReference type="GO" id="GO:0005886">
    <property type="term" value="C:plasma membrane"/>
    <property type="evidence" value="ECO:0007669"/>
    <property type="project" value="TreeGrafter"/>
</dbReference>
<evidence type="ECO:0000256" key="5">
    <source>
        <dbReference type="ARBA" id="ARBA00023180"/>
    </source>
</evidence>
<dbReference type="GO" id="GO:0030335">
    <property type="term" value="P:positive regulation of cell migration"/>
    <property type="evidence" value="ECO:0007669"/>
    <property type="project" value="TreeGrafter"/>
</dbReference>
<evidence type="ECO:0000259" key="10">
    <source>
        <dbReference type="PROSITE" id="PS51004"/>
    </source>
</evidence>
<dbReference type="Pfam" id="PF01403">
    <property type="entry name" value="Sema"/>
    <property type="match status" value="1"/>
</dbReference>